<accession>A0A8H6DH85</accession>
<gene>
    <name evidence="1" type="ORF">FMUND_5539</name>
</gene>
<protein>
    <submittedName>
        <fullName evidence="1">Uncharacterized protein</fullName>
    </submittedName>
</protein>
<evidence type="ECO:0000313" key="1">
    <source>
        <dbReference type="EMBL" id="KAF5717808.1"/>
    </source>
</evidence>
<evidence type="ECO:0000313" key="2">
    <source>
        <dbReference type="Proteomes" id="UP000544331"/>
    </source>
</evidence>
<dbReference type="Proteomes" id="UP000544331">
    <property type="component" value="Unassembled WGS sequence"/>
</dbReference>
<organism evidence="1 2">
    <name type="scientific">Fusarium mundagurra</name>
    <dbReference type="NCBI Taxonomy" id="1567541"/>
    <lineage>
        <taxon>Eukaryota</taxon>
        <taxon>Fungi</taxon>
        <taxon>Dikarya</taxon>
        <taxon>Ascomycota</taxon>
        <taxon>Pezizomycotina</taxon>
        <taxon>Sordariomycetes</taxon>
        <taxon>Hypocreomycetidae</taxon>
        <taxon>Hypocreales</taxon>
        <taxon>Nectriaceae</taxon>
        <taxon>Fusarium</taxon>
        <taxon>Fusarium fujikuroi species complex</taxon>
    </lineage>
</organism>
<dbReference type="OrthoDB" id="5062850at2759"/>
<dbReference type="EMBL" id="JAAOAN010000179">
    <property type="protein sequence ID" value="KAF5717808.1"/>
    <property type="molecule type" value="Genomic_DNA"/>
</dbReference>
<name>A0A8H6DH85_9HYPO</name>
<dbReference type="AlphaFoldDB" id="A0A8H6DH85"/>
<reference evidence="1 2" key="1">
    <citation type="submission" date="2020-05" db="EMBL/GenBank/DDBJ databases">
        <title>Identification and distribution of gene clusters putatively required for synthesis of sphingolipid metabolism inhibitors in phylogenetically diverse species of the filamentous fungus Fusarium.</title>
        <authorList>
            <person name="Kim H.-S."/>
            <person name="Busman M."/>
            <person name="Brown D.W."/>
            <person name="Divon H."/>
            <person name="Uhlig S."/>
            <person name="Proctor R.H."/>
        </authorList>
    </citation>
    <scope>NUCLEOTIDE SEQUENCE [LARGE SCALE GENOMIC DNA]</scope>
    <source>
        <strain evidence="1 2">NRRL 66235</strain>
    </source>
</reference>
<sequence length="495" mass="57174">MAPRSFLSLPYELRHMIYKYYFTTKEGYHSSPTSRKLTAARGEPIDLALMYTCHFVAEETKEMPFLYNDITFKTFYRQDLSAWLCRFDRLVEDWSGEAPRRSPRSSPPPDNRRYIDICPSDQAHSAHRAAIKFTLRLLCETSDEQFIASVNETLVDGEYSGGARLSNFLDRCYEPWHLPSSLSEFDEMERWLGKGKRWSSKNSWVTSLRHGLQYRPLYRFSAASAAIGFLNALSVNKRSSLRNIIIHEDRISAGYPDGHAIGLIPFCQENGRLRIRHKFSMVRNLFERAYFSDSQVDDIEKPDDEVTAAVMFRLAGMNLYTIVGNCLAEAMYLPDAGMPDGSYTLLLDGEDAGDLCSAFFQQEVLGKEARRLVLSRALKEEPNSVWAHEAYGLNLPLNAHSGALEHLVNKTSFFESNFDPGHFDNVDTLMAHYKQVGTERCIDELMFWGMEYDYEFKLFSDVPRWGRMLMENFEWRKRPAYRPITHRRIDARGAM</sequence>
<proteinExistence type="predicted"/>
<comment type="caution">
    <text evidence="1">The sequence shown here is derived from an EMBL/GenBank/DDBJ whole genome shotgun (WGS) entry which is preliminary data.</text>
</comment>
<keyword evidence="2" id="KW-1185">Reference proteome</keyword>